<dbReference type="PATRIC" id="fig|1088721.3.peg.4584"/>
<dbReference type="EMBL" id="AGFM01000083">
    <property type="protein sequence ID" value="EHJ58397.1"/>
    <property type="molecule type" value="Genomic_DNA"/>
</dbReference>
<protein>
    <submittedName>
        <fullName evidence="1">Uncharacterized protein</fullName>
    </submittedName>
</protein>
<name>G6EJZ5_9SPHN</name>
<accession>G6EJZ5</accession>
<sequence>MKTAPEWQAYAMPNYHPAMAQASTALQQRILVDSAYRSFDRPASGIAP</sequence>
<proteinExistence type="predicted"/>
<dbReference type="AlphaFoldDB" id="G6EJZ5"/>
<dbReference type="RefSeq" id="WP_007015573.1">
    <property type="nucleotide sequence ID" value="NZ_CP009293.1"/>
</dbReference>
<gene>
    <name evidence="1" type="ORF">NSU_4666</name>
</gene>
<comment type="caution">
    <text evidence="1">The sequence shown here is derived from an EMBL/GenBank/DDBJ whole genome shotgun (WGS) entry which is preliminary data.</text>
</comment>
<evidence type="ECO:0000313" key="2">
    <source>
        <dbReference type="Proteomes" id="UP000004030"/>
    </source>
</evidence>
<evidence type="ECO:0000313" key="1">
    <source>
        <dbReference type="EMBL" id="EHJ58397.1"/>
    </source>
</evidence>
<dbReference type="Proteomes" id="UP000004030">
    <property type="component" value="Unassembled WGS sequence"/>
</dbReference>
<keyword evidence="2" id="KW-1185">Reference proteome</keyword>
<organism evidence="1 2">
    <name type="scientific">Novosphingobium pentaromativorans US6-1</name>
    <dbReference type="NCBI Taxonomy" id="1088721"/>
    <lineage>
        <taxon>Bacteria</taxon>
        <taxon>Pseudomonadati</taxon>
        <taxon>Pseudomonadota</taxon>
        <taxon>Alphaproteobacteria</taxon>
        <taxon>Sphingomonadales</taxon>
        <taxon>Sphingomonadaceae</taxon>
        <taxon>Novosphingobium</taxon>
    </lineage>
</organism>
<dbReference type="eggNOG" id="ENOG50343F3">
    <property type="taxonomic scope" value="Bacteria"/>
</dbReference>
<reference evidence="1 2" key="1">
    <citation type="journal article" date="2012" name="J. Bacteriol.">
        <title>Genome sequence of benzo(a)pyrene-degrading bacterium Novosphingobium pentaromativorans US6-1.</title>
        <authorList>
            <person name="Luo Y.R."/>
            <person name="Kang S.G."/>
            <person name="Kim S.J."/>
            <person name="Kim M.R."/>
            <person name="Li N."/>
            <person name="Lee J.H."/>
            <person name="Kwon K.K."/>
        </authorList>
    </citation>
    <scope>NUCLEOTIDE SEQUENCE [LARGE SCALE GENOMIC DNA]</scope>
    <source>
        <strain evidence="1 2">US6-1</strain>
    </source>
</reference>